<organism evidence="3 4">
    <name type="scientific">Thermithiobacillus plumbiphilus</name>
    <dbReference type="NCBI Taxonomy" id="1729899"/>
    <lineage>
        <taxon>Bacteria</taxon>
        <taxon>Pseudomonadati</taxon>
        <taxon>Pseudomonadota</taxon>
        <taxon>Acidithiobacillia</taxon>
        <taxon>Acidithiobacillales</taxon>
        <taxon>Thermithiobacillaceae</taxon>
        <taxon>Thermithiobacillus</taxon>
    </lineage>
</organism>
<evidence type="ECO:0000313" key="4">
    <source>
        <dbReference type="Proteomes" id="UP001446205"/>
    </source>
</evidence>
<dbReference type="NCBIfam" id="TIGR01552">
    <property type="entry name" value="phd_fam"/>
    <property type="match status" value="1"/>
</dbReference>
<name>A0ABU9D800_9PROT</name>
<dbReference type="RefSeq" id="WP_341370698.1">
    <property type="nucleotide sequence ID" value="NZ_JBBPCO010000006.1"/>
</dbReference>
<evidence type="ECO:0000313" key="3">
    <source>
        <dbReference type="EMBL" id="MEK8089645.1"/>
    </source>
</evidence>
<dbReference type="Gene3D" id="3.40.1620.10">
    <property type="entry name" value="YefM-like domain"/>
    <property type="match status" value="1"/>
</dbReference>
<sequence length="90" mass="10336">MSEIGAYEAKTHLPQLLERVQKGERFIITKHGHPVAELVPVNQRDLDAVNQVITALRNLRSDFAERGLRLDDLLQEGQNLRELAHEGHRY</sequence>
<dbReference type="Proteomes" id="UP001446205">
    <property type="component" value="Unassembled WGS sequence"/>
</dbReference>
<dbReference type="InterPro" id="IPR051416">
    <property type="entry name" value="phD-YefM_TA_antitoxins"/>
</dbReference>
<comment type="caution">
    <text evidence="3">The sequence shown here is derived from an EMBL/GenBank/DDBJ whole genome shotgun (WGS) entry which is preliminary data.</text>
</comment>
<dbReference type="InterPro" id="IPR006442">
    <property type="entry name" value="Antitoxin_Phd/YefM"/>
</dbReference>
<dbReference type="SUPFAM" id="SSF143120">
    <property type="entry name" value="YefM-like"/>
    <property type="match status" value="1"/>
</dbReference>
<evidence type="ECO:0000256" key="1">
    <source>
        <dbReference type="ARBA" id="ARBA00009981"/>
    </source>
</evidence>
<gene>
    <name evidence="3" type="ORF">WOB96_07680</name>
</gene>
<keyword evidence="4" id="KW-1185">Reference proteome</keyword>
<comment type="similarity">
    <text evidence="1 2">Belongs to the phD/YefM antitoxin family.</text>
</comment>
<proteinExistence type="inferred from homology"/>
<dbReference type="EMBL" id="JBBPCO010000006">
    <property type="protein sequence ID" value="MEK8089645.1"/>
    <property type="molecule type" value="Genomic_DNA"/>
</dbReference>
<dbReference type="PANTHER" id="PTHR35377:SF8">
    <property type="entry name" value="ANTITOXIN VAPB22"/>
    <property type="match status" value="1"/>
</dbReference>
<comment type="function">
    <text evidence="2">Antitoxin component of a type II toxin-antitoxin (TA) system.</text>
</comment>
<evidence type="ECO:0000256" key="2">
    <source>
        <dbReference type="RuleBase" id="RU362080"/>
    </source>
</evidence>
<accession>A0ABU9D800</accession>
<dbReference type="Pfam" id="PF02604">
    <property type="entry name" value="PhdYeFM_antitox"/>
    <property type="match status" value="1"/>
</dbReference>
<dbReference type="InterPro" id="IPR036165">
    <property type="entry name" value="YefM-like_sf"/>
</dbReference>
<dbReference type="PANTHER" id="PTHR35377">
    <property type="entry name" value="ANTITOXIN VAPB49-RELATED-RELATED"/>
    <property type="match status" value="1"/>
</dbReference>
<reference evidence="3 4" key="1">
    <citation type="submission" date="2024-04" db="EMBL/GenBank/DDBJ databases">
        <authorList>
            <person name="Abashina T."/>
            <person name="Shaikin A."/>
        </authorList>
    </citation>
    <scope>NUCLEOTIDE SEQUENCE [LARGE SCALE GENOMIC DNA]</scope>
    <source>
        <strain evidence="3 4">AAFK</strain>
    </source>
</reference>
<protein>
    <recommendedName>
        <fullName evidence="2">Antitoxin</fullName>
    </recommendedName>
</protein>